<proteinExistence type="predicted"/>
<keyword evidence="3" id="KW-1185">Reference proteome</keyword>
<evidence type="ECO:0000256" key="1">
    <source>
        <dbReference type="SAM" id="MobiDB-lite"/>
    </source>
</evidence>
<gene>
    <name evidence="2" type="ORF">IB285_01105</name>
</gene>
<comment type="caution">
    <text evidence="2">The sequence shown here is derived from an EMBL/GenBank/DDBJ whole genome shotgun (WGS) entry which is preliminary data.</text>
</comment>
<organism evidence="2 3">
    <name type="scientific">Erythrobacter rubeus</name>
    <dbReference type="NCBI Taxonomy" id="2760803"/>
    <lineage>
        <taxon>Bacteria</taxon>
        <taxon>Pseudomonadati</taxon>
        <taxon>Pseudomonadota</taxon>
        <taxon>Alphaproteobacteria</taxon>
        <taxon>Sphingomonadales</taxon>
        <taxon>Erythrobacteraceae</taxon>
        <taxon>Erythrobacter/Porphyrobacter group</taxon>
        <taxon>Erythrobacter</taxon>
    </lineage>
</organism>
<evidence type="ECO:0000313" key="2">
    <source>
        <dbReference type="EMBL" id="MBD2840848.1"/>
    </source>
</evidence>
<accession>A0ABR8KKM5</accession>
<dbReference type="Gene3D" id="3.30.10.10">
    <property type="entry name" value="Trypsin Inhibitor V, subunit A"/>
    <property type="match status" value="1"/>
</dbReference>
<protein>
    <recommendedName>
        <fullName evidence="4">Peptidase inhibitor I78 family protein</fullName>
    </recommendedName>
</protein>
<feature type="region of interest" description="Disordered" evidence="1">
    <location>
        <begin position="1"/>
        <end position="29"/>
    </location>
</feature>
<name>A0ABR8KKM5_9SPHN</name>
<dbReference type="EMBL" id="JACXLC010000001">
    <property type="protein sequence ID" value="MBD2840848.1"/>
    <property type="molecule type" value="Genomic_DNA"/>
</dbReference>
<reference evidence="2 3" key="1">
    <citation type="submission" date="2020-09" db="EMBL/GenBank/DDBJ databases">
        <authorList>
            <person name="Yoon J.-W."/>
        </authorList>
    </citation>
    <scope>NUCLEOTIDE SEQUENCE [LARGE SCALE GENOMIC DNA]</scope>
    <source>
        <strain evidence="2 3">KMU-140</strain>
    </source>
</reference>
<sequence length="94" mass="9951">MLSGCAGAYATPDASAAPSEPRAKPVGAACDAEPVQQHVGKEATQEVGKIVLEQSGARALRWGPPNSAWTMDYSEQRVNIRYDENMTITAITCG</sequence>
<dbReference type="Proteomes" id="UP000635384">
    <property type="component" value="Unassembled WGS sequence"/>
</dbReference>
<evidence type="ECO:0000313" key="3">
    <source>
        <dbReference type="Proteomes" id="UP000635384"/>
    </source>
</evidence>
<dbReference type="InterPro" id="IPR021719">
    <property type="entry name" value="Prot_inh_I78"/>
</dbReference>
<dbReference type="Pfam" id="PF11720">
    <property type="entry name" value="Inhibitor_I78"/>
    <property type="match status" value="1"/>
</dbReference>
<evidence type="ECO:0008006" key="4">
    <source>
        <dbReference type="Google" id="ProtNLM"/>
    </source>
</evidence>